<keyword evidence="2" id="KW-1185">Reference proteome</keyword>
<dbReference type="AlphaFoldDB" id="A0A3S5CBL3"/>
<sequence>MFRLDRMFRDRVIAHSFLPTLQLLDTFSSLSAEPSLPTFFPKFCGNNGGVRPRAPRLSGAELPSEAKWLLGKKEIYSLRAGIDLLRRFNWDIEVN</sequence>
<dbReference type="EMBL" id="CAAALY010002417">
    <property type="protein sequence ID" value="VEL07762.1"/>
    <property type="molecule type" value="Genomic_DNA"/>
</dbReference>
<organism evidence="1 2">
    <name type="scientific">Protopolystoma xenopodis</name>
    <dbReference type="NCBI Taxonomy" id="117903"/>
    <lineage>
        <taxon>Eukaryota</taxon>
        <taxon>Metazoa</taxon>
        <taxon>Spiralia</taxon>
        <taxon>Lophotrochozoa</taxon>
        <taxon>Platyhelminthes</taxon>
        <taxon>Monogenea</taxon>
        <taxon>Polyopisthocotylea</taxon>
        <taxon>Polystomatidea</taxon>
        <taxon>Polystomatidae</taxon>
        <taxon>Protopolystoma</taxon>
    </lineage>
</organism>
<gene>
    <name evidence="1" type="ORF">PXEA_LOCUS1202</name>
</gene>
<evidence type="ECO:0000313" key="1">
    <source>
        <dbReference type="EMBL" id="VEL07762.1"/>
    </source>
</evidence>
<name>A0A3S5CBL3_9PLAT</name>
<dbReference type="Proteomes" id="UP000784294">
    <property type="component" value="Unassembled WGS sequence"/>
</dbReference>
<comment type="caution">
    <text evidence="1">The sequence shown here is derived from an EMBL/GenBank/DDBJ whole genome shotgun (WGS) entry which is preliminary data.</text>
</comment>
<protein>
    <submittedName>
        <fullName evidence="1">Uncharacterized protein</fullName>
    </submittedName>
</protein>
<evidence type="ECO:0000313" key="2">
    <source>
        <dbReference type="Proteomes" id="UP000784294"/>
    </source>
</evidence>
<reference evidence="1" key="1">
    <citation type="submission" date="2018-11" db="EMBL/GenBank/DDBJ databases">
        <authorList>
            <consortium name="Pathogen Informatics"/>
        </authorList>
    </citation>
    <scope>NUCLEOTIDE SEQUENCE</scope>
</reference>
<proteinExistence type="predicted"/>
<accession>A0A3S5CBL3</accession>
<dbReference type="OrthoDB" id="6430345at2759"/>